<dbReference type="CDD" id="cd06828">
    <property type="entry name" value="PLPDE_III_DapDC"/>
    <property type="match status" value="1"/>
</dbReference>
<evidence type="ECO:0000256" key="1">
    <source>
        <dbReference type="ARBA" id="ARBA00001933"/>
    </source>
</evidence>
<evidence type="ECO:0000256" key="11">
    <source>
        <dbReference type="ARBA" id="ARBA00066427"/>
    </source>
</evidence>
<dbReference type="InterPro" id="IPR022644">
    <property type="entry name" value="De-COase2_N"/>
</dbReference>
<dbReference type="PROSITE" id="PS00879">
    <property type="entry name" value="ODR_DC_2_2"/>
    <property type="match status" value="1"/>
</dbReference>
<dbReference type="STRING" id="307507.A0A2V0PEB3"/>
<dbReference type="FunFam" id="2.40.37.10:FF:000003">
    <property type="entry name" value="Diaminopimelate decarboxylase"/>
    <property type="match status" value="1"/>
</dbReference>
<dbReference type="NCBIfam" id="TIGR01048">
    <property type="entry name" value="lysA"/>
    <property type="match status" value="1"/>
</dbReference>
<dbReference type="InterPro" id="IPR000183">
    <property type="entry name" value="Orn/DAP/Arg_de-COase"/>
</dbReference>
<comment type="pathway">
    <text evidence="9">Amino-acid biosynthesis; L-lysine biosynthesis via DAP pathway; L-lysine from DL-2,6-diaminopimelate: step 1/1.</text>
</comment>
<comment type="cofactor">
    <cofactor evidence="1 12">
        <name>pyridoxal 5'-phosphate</name>
        <dbReference type="ChEBI" id="CHEBI:597326"/>
    </cofactor>
</comment>
<comment type="function">
    <text evidence="8">Specifically catalyzes the decarboxylation of meso-diaminopimelate (meso-DAP) to L-lysine.</text>
</comment>
<feature type="domain" description="Orn/DAP/Arg decarboxylase 2 C-terminal" evidence="13">
    <location>
        <begin position="117"/>
        <end position="455"/>
    </location>
</feature>
<dbReference type="Gene3D" id="2.40.37.10">
    <property type="entry name" value="Lyase, Ornithine Decarboxylase, Chain A, domain 1"/>
    <property type="match status" value="1"/>
</dbReference>
<dbReference type="InterPro" id="IPR022657">
    <property type="entry name" value="De-COase2_CS"/>
</dbReference>
<dbReference type="FunFam" id="3.20.20.10:FF:000003">
    <property type="entry name" value="Diaminopimelate decarboxylase"/>
    <property type="match status" value="1"/>
</dbReference>
<name>A0A2V0PEB3_9CHLO</name>
<gene>
    <name evidence="15" type="ORF">Rsub_08778</name>
</gene>
<dbReference type="GO" id="GO:0008836">
    <property type="term" value="F:diaminopimelate decarboxylase activity"/>
    <property type="evidence" value="ECO:0007669"/>
    <property type="project" value="UniProtKB-EC"/>
</dbReference>
<dbReference type="SUPFAM" id="SSF50621">
    <property type="entry name" value="Alanine racemase C-terminal domain-like"/>
    <property type="match status" value="1"/>
</dbReference>
<dbReference type="InterPro" id="IPR029066">
    <property type="entry name" value="PLP-binding_barrel"/>
</dbReference>
<dbReference type="Pfam" id="PF02784">
    <property type="entry name" value="Orn_Arg_deC_N"/>
    <property type="match status" value="1"/>
</dbReference>
<evidence type="ECO:0000256" key="9">
    <source>
        <dbReference type="ARBA" id="ARBA00060643"/>
    </source>
</evidence>
<accession>A0A2V0PEB3</accession>
<keyword evidence="3" id="KW-0210">Decarboxylase</keyword>
<keyword evidence="16" id="KW-1185">Reference proteome</keyword>
<dbReference type="InterPro" id="IPR022653">
    <property type="entry name" value="De-COase2_pyr-phos_BS"/>
</dbReference>
<dbReference type="InterPro" id="IPR022643">
    <property type="entry name" value="De-COase2_C"/>
</dbReference>
<evidence type="ECO:0000256" key="3">
    <source>
        <dbReference type="ARBA" id="ARBA00022793"/>
    </source>
</evidence>
<dbReference type="InterPro" id="IPR002986">
    <property type="entry name" value="DAP_deCOOHase_LysA"/>
</dbReference>
<dbReference type="GO" id="GO:0009507">
    <property type="term" value="C:chloroplast"/>
    <property type="evidence" value="ECO:0007669"/>
    <property type="project" value="TreeGrafter"/>
</dbReference>
<dbReference type="InterPro" id="IPR009006">
    <property type="entry name" value="Ala_racemase/Decarboxylase_C"/>
</dbReference>
<keyword evidence="6" id="KW-0456">Lyase</keyword>
<evidence type="ECO:0000259" key="13">
    <source>
        <dbReference type="Pfam" id="PF00278"/>
    </source>
</evidence>
<dbReference type="Pfam" id="PF00278">
    <property type="entry name" value="Orn_DAP_Arg_deC"/>
    <property type="match status" value="1"/>
</dbReference>
<dbReference type="OrthoDB" id="5034579at2759"/>
<evidence type="ECO:0000256" key="7">
    <source>
        <dbReference type="ARBA" id="ARBA00050464"/>
    </source>
</evidence>
<keyword evidence="2" id="KW-0028">Amino-acid biosynthesis</keyword>
<reference evidence="15 16" key="1">
    <citation type="journal article" date="2018" name="Sci. Rep.">
        <title>Raphidocelis subcapitata (=Pseudokirchneriella subcapitata) provides an insight into genome evolution and environmental adaptations in the Sphaeropleales.</title>
        <authorList>
            <person name="Suzuki S."/>
            <person name="Yamaguchi H."/>
            <person name="Nakajima N."/>
            <person name="Kawachi M."/>
        </authorList>
    </citation>
    <scope>NUCLEOTIDE SEQUENCE [LARGE SCALE GENOMIC DNA]</scope>
    <source>
        <strain evidence="15 16">NIES-35</strain>
    </source>
</reference>
<dbReference type="Proteomes" id="UP000247498">
    <property type="component" value="Unassembled WGS sequence"/>
</dbReference>
<dbReference type="AlphaFoldDB" id="A0A2V0PEB3"/>
<feature type="domain" description="Orn/DAP/Arg decarboxylase 2 N-terminal" evidence="14">
    <location>
        <begin position="119"/>
        <end position="366"/>
    </location>
</feature>
<dbReference type="PROSITE" id="PS00878">
    <property type="entry name" value="ODR_DC_2_1"/>
    <property type="match status" value="1"/>
</dbReference>
<evidence type="ECO:0000256" key="4">
    <source>
        <dbReference type="ARBA" id="ARBA00022898"/>
    </source>
</evidence>
<dbReference type="GO" id="GO:0009089">
    <property type="term" value="P:lysine biosynthetic process via diaminopimelate"/>
    <property type="evidence" value="ECO:0007669"/>
    <property type="project" value="InterPro"/>
</dbReference>
<evidence type="ECO:0000313" key="15">
    <source>
        <dbReference type="EMBL" id="GBF96233.1"/>
    </source>
</evidence>
<dbReference type="PRINTS" id="PR01181">
    <property type="entry name" value="DAPDCRBXLASE"/>
</dbReference>
<dbReference type="PANTHER" id="PTHR43727">
    <property type="entry name" value="DIAMINOPIMELATE DECARBOXYLASE"/>
    <property type="match status" value="1"/>
</dbReference>
<dbReference type="EC" id="4.1.1.20" evidence="11"/>
<dbReference type="EMBL" id="BDRX01000076">
    <property type="protein sequence ID" value="GBF96233.1"/>
    <property type="molecule type" value="Genomic_DNA"/>
</dbReference>
<dbReference type="SUPFAM" id="SSF51419">
    <property type="entry name" value="PLP-binding barrel"/>
    <property type="match status" value="1"/>
</dbReference>
<dbReference type="FunCoup" id="A0A2V0PEB3">
    <property type="interactions" value="1014"/>
</dbReference>
<organism evidence="15 16">
    <name type="scientific">Raphidocelis subcapitata</name>
    <dbReference type="NCBI Taxonomy" id="307507"/>
    <lineage>
        <taxon>Eukaryota</taxon>
        <taxon>Viridiplantae</taxon>
        <taxon>Chlorophyta</taxon>
        <taxon>core chlorophytes</taxon>
        <taxon>Chlorophyceae</taxon>
        <taxon>CS clade</taxon>
        <taxon>Sphaeropleales</taxon>
        <taxon>Selenastraceae</taxon>
        <taxon>Raphidocelis</taxon>
    </lineage>
</organism>
<protein>
    <recommendedName>
        <fullName evidence="11">diaminopimelate decarboxylase</fullName>
        <ecNumber evidence="11">4.1.1.20</ecNumber>
    </recommendedName>
</protein>
<comment type="caution">
    <text evidence="15">The sequence shown here is derived from an EMBL/GenBank/DDBJ whole genome shotgun (WGS) entry which is preliminary data.</text>
</comment>
<dbReference type="HAMAP" id="MF_02120">
    <property type="entry name" value="LysA"/>
    <property type="match status" value="1"/>
</dbReference>
<comment type="catalytic activity">
    <reaction evidence="7">
        <text>meso-2,6-diaminopimelate + H(+) = L-lysine + CO2</text>
        <dbReference type="Rhea" id="RHEA:15101"/>
        <dbReference type="ChEBI" id="CHEBI:15378"/>
        <dbReference type="ChEBI" id="CHEBI:16526"/>
        <dbReference type="ChEBI" id="CHEBI:32551"/>
        <dbReference type="ChEBI" id="CHEBI:57791"/>
        <dbReference type="EC" id="4.1.1.20"/>
    </reaction>
</comment>
<evidence type="ECO:0000256" key="8">
    <source>
        <dbReference type="ARBA" id="ARBA00053571"/>
    </source>
</evidence>
<dbReference type="InParanoid" id="A0A2V0PEB3"/>
<keyword evidence="4 12" id="KW-0663">Pyridoxal phosphate</keyword>
<dbReference type="PANTHER" id="PTHR43727:SF2">
    <property type="entry name" value="GROUP IV DECARBOXYLASE"/>
    <property type="match status" value="1"/>
</dbReference>
<dbReference type="Gene3D" id="3.20.20.10">
    <property type="entry name" value="Alanine racemase"/>
    <property type="match status" value="1"/>
</dbReference>
<dbReference type="PRINTS" id="PR01179">
    <property type="entry name" value="ODADCRBXLASE"/>
</dbReference>
<evidence type="ECO:0000256" key="12">
    <source>
        <dbReference type="PIRSR" id="PIRSR600183-50"/>
    </source>
</evidence>
<feature type="modified residue" description="N6-(pyridoxal phosphate)lysine" evidence="12">
    <location>
        <position position="144"/>
    </location>
</feature>
<keyword evidence="5" id="KW-0457">Lysine biosynthesis</keyword>
<evidence type="ECO:0000256" key="6">
    <source>
        <dbReference type="ARBA" id="ARBA00023239"/>
    </source>
</evidence>
<proteinExistence type="inferred from homology"/>
<evidence type="ECO:0000259" key="14">
    <source>
        <dbReference type="Pfam" id="PF02784"/>
    </source>
</evidence>
<evidence type="ECO:0000256" key="5">
    <source>
        <dbReference type="ARBA" id="ARBA00023154"/>
    </source>
</evidence>
<evidence type="ECO:0000256" key="2">
    <source>
        <dbReference type="ARBA" id="ARBA00022605"/>
    </source>
</evidence>
<comment type="similarity">
    <text evidence="10">Belongs to the Orn/Lys/Arg decarboxylase class-II family. LysA subfamily.</text>
</comment>
<evidence type="ECO:0000256" key="10">
    <source>
        <dbReference type="ARBA" id="ARBA00060983"/>
    </source>
</evidence>
<feature type="active site" description="Proton donor" evidence="12">
    <location>
        <position position="428"/>
    </location>
</feature>
<evidence type="ECO:0000313" key="16">
    <source>
        <dbReference type="Proteomes" id="UP000247498"/>
    </source>
</evidence>
<sequence>MLRGQVQAQQRRAASKATGAVAGDVCVRRAVSGARASQPLAAAAPSRATAAPRRRALRAAAAAVAAERAVVGPNPYAQPAGKGLGFYTGEDGFLYCDNMRVDDIRAQVKDSPFYLYSRDRITANYRAYQKALEGLDSIIGYAVKANNNLKIVQHLQGLGSGAVLVSGNELKLAIAAGFDPSRTILNGNGKLPWELELAASAGCLVNVDSEFDFDNIAAAARKVGKKVKVLLRINPDVDPQVHAYVSTGLASSKFGIRNSHLQWFLDAIKAEPMVELVGVHSHLGSTITKVNIFRDAAVIMCDFIKKINDEGFKLTYLNIGGGLGIDYTHNPSTKLPSPTDLIDTVRDIVKGLGLTLVIEPGRSMVATSCALVNTVTGVKTNGSKQFIVVDGSMAALIRPSLYDAYQHIELTAPCGGPKAVFDIVGPVCESADFLGKERELATPEPGAGLVVHDAGAYCMAMASTYNLKMRPAEYWVADNKLATIRRGETLDDHLRLFEGL</sequence>